<dbReference type="GO" id="GO:0005737">
    <property type="term" value="C:cytoplasm"/>
    <property type="evidence" value="ECO:0007669"/>
    <property type="project" value="TreeGrafter"/>
</dbReference>
<dbReference type="InterPro" id="IPR036873">
    <property type="entry name" value="Rhodanese-like_dom_sf"/>
</dbReference>
<accession>A0A8K1FKV2</accession>
<dbReference type="SUPFAM" id="SSF52821">
    <property type="entry name" value="Rhodanese/Cell cycle control phosphatase"/>
    <property type="match status" value="1"/>
</dbReference>
<dbReference type="InterPro" id="IPR001763">
    <property type="entry name" value="Rhodanese-like_dom"/>
</dbReference>
<sequence length="713" mass="81393">MPLLSWLLEAPQEVGCCVAVFVSYDKLQALTQSCRVVRESYLYDHYLTRSKLVLPPKRKAVHAAISSLQPAKRHLVQAFDIVAEWQVSMVKEAFPTMSHVSMDIERYHMNTVDEVDAANVIHRLRFVKRLTSLCISDLPHVPALAQLTQLRELRLYGVEEIDGLKLSSLTCLETLHLERTRVDHVDFLQHMPELQHLSLESVPRIQDWTPLESLTKLRRLAVSCQTFKDSSTWKNLAPTLESLTCRLDYRHGNWITSLSQLSTMTMLEVLVLSSIPPAADLIELLPLQRLREVLLGYKKLPDLLPLESLPMLTRFHIQDLNTKENTDYKPLTKLRKLRHVDFAGNPVCVERLQLPRRLKRLDLNLVGHMYESWRLPSGLFQTLWQLTHLSIAAIDLGAWDLSAIQYLRMLETLHIKACRPKNPFNRKKLHFTRRLTHLKELLLHVEISSLPELARPRRLRSLTIKSGLFESVDNIDRLESLSELDICATRVRDVNPLLSLRQLRKVELVSPAIIPIDPVYLDICSAFGLSPIYGTWTLITNPSNVRSSTHFCFCHLSLLLPLSTQRPFRMSTPALLHPSIPRVEPAALGEALRNAINDQSTKRPLIVDVRDPGTTGGFIRGAISVPKVEFDDDVKLDAFVDRVKSEREVIFHCFGSNKRGPTAAFLFLTRLEEHIPDGDHKPAVKVLRGGFQEFAQLYAEDEALVDPRPLDNY</sequence>
<dbReference type="OrthoDB" id="102559at2759"/>
<dbReference type="InterPro" id="IPR032675">
    <property type="entry name" value="LRR_dom_sf"/>
</dbReference>
<dbReference type="SMART" id="SM00450">
    <property type="entry name" value="RHOD"/>
    <property type="match status" value="1"/>
</dbReference>
<dbReference type="Gene3D" id="3.80.10.10">
    <property type="entry name" value="Ribonuclease Inhibitor"/>
    <property type="match status" value="2"/>
</dbReference>
<feature type="domain" description="Rhodanese" evidence="1">
    <location>
        <begin position="600"/>
        <end position="703"/>
    </location>
</feature>
<dbReference type="SUPFAM" id="SSF52058">
    <property type="entry name" value="L domain-like"/>
    <property type="match status" value="2"/>
</dbReference>
<name>A0A8K1FKV2_PYTOL</name>
<reference evidence="2" key="1">
    <citation type="submission" date="2019-03" db="EMBL/GenBank/DDBJ databases">
        <title>Long read genome sequence of the mycoparasitic Pythium oligandrum ATCC 38472 isolated from sugarbeet rhizosphere.</title>
        <authorList>
            <person name="Gaulin E."/>
        </authorList>
    </citation>
    <scope>NUCLEOTIDE SEQUENCE</scope>
    <source>
        <strain evidence="2">ATCC 38472_TT</strain>
    </source>
</reference>
<evidence type="ECO:0000259" key="1">
    <source>
        <dbReference type="PROSITE" id="PS50206"/>
    </source>
</evidence>
<organism evidence="2 3">
    <name type="scientific">Pythium oligandrum</name>
    <name type="common">Mycoparasitic fungus</name>
    <dbReference type="NCBI Taxonomy" id="41045"/>
    <lineage>
        <taxon>Eukaryota</taxon>
        <taxon>Sar</taxon>
        <taxon>Stramenopiles</taxon>
        <taxon>Oomycota</taxon>
        <taxon>Peronosporomycetes</taxon>
        <taxon>Pythiales</taxon>
        <taxon>Pythiaceae</taxon>
        <taxon>Pythium</taxon>
    </lineage>
</organism>
<protein>
    <recommendedName>
        <fullName evidence="1">Rhodanese domain-containing protein</fullName>
    </recommendedName>
</protein>
<comment type="caution">
    <text evidence="2">The sequence shown here is derived from an EMBL/GenBank/DDBJ whole genome shotgun (WGS) entry which is preliminary data.</text>
</comment>
<evidence type="ECO:0000313" key="3">
    <source>
        <dbReference type="Proteomes" id="UP000794436"/>
    </source>
</evidence>
<dbReference type="Gene3D" id="3.40.250.10">
    <property type="entry name" value="Rhodanese-like domain"/>
    <property type="match status" value="1"/>
</dbReference>
<dbReference type="Proteomes" id="UP000794436">
    <property type="component" value="Unassembled WGS sequence"/>
</dbReference>
<evidence type="ECO:0000313" key="2">
    <source>
        <dbReference type="EMBL" id="TMW67530.1"/>
    </source>
</evidence>
<dbReference type="PANTHER" id="PTHR10828:SF38">
    <property type="entry name" value="ARSENICAL-RESISTANCE PROTEIN 2-RELATED"/>
    <property type="match status" value="1"/>
</dbReference>
<dbReference type="PANTHER" id="PTHR10828">
    <property type="entry name" value="M-PHASE INDUCER PHOSPHATASE DUAL SPECIFICITY PHOSPHATASE CDC25"/>
    <property type="match status" value="1"/>
</dbReference>
<proteinExistence type="predicted"/>
<gene>
    <name evidence="2" type="ORF">Poli38472_011150</name>
</gene>
<dbReference type="GO" id="GO:0004725">
    <property type="term" value="F:protein tyrosine phosphatase activity"/>
    <property type="evidence" value="ECO:0007669"/>
    <property type="project" value="TreeGrafter"/>
</dbReference>
<dbReference type="GO" id="GO:0005634">
    <property type="term" value="C:nucleus"/>
    <property type="evidence" value="ECO:0007669"/>
    <property type="project" value="TreeGrafter"/>
</dbReference>
<keyword evidence="3" id="KW-1185">Reference proteome</keyword>
<dbReference type="EMBL" id="SPLM01000004">
    <property type="protein sequence ID" value="TMW67530.1"/>
    <property type="molecule type" value="Genomic_DNA"/>
</dbReference>
<dbReference type="PROSITE" id="PS50206">
    <property type="entry name" value="RHODANESE_3"/>
    <property type="match status" value="1"/>
</dbReference>
<dbReference type="AlphaFoldDB" id="A0A8K1FKV2"/>
<dbReference type="Pfam" id="PF00581">
    <property type="entry name" value="Rhodanese"/>
    <property type="match status" value="1"/>
</dbReference>